<comment type="caution">
    <text evidence="1">The sequence shown here is derived from an EMBL/GenBank/DDBJ whole genome shotgun (WGS) entry which is preliminary data.</text>
</comment>
<evidence type="ECO:0000313" key="2">
    <source>
        <dbReference type="Proteomes" id="UP000037035"/>
    </source>
</evidence>
<sequence length="546" mass="60686">MCACFFYFCTRGRCVCYVELCPLGDGGRPTMTRDGGCYMYVRIYLGHIFEGGGEGRNRKGFLNRLKIWVICGVGWTERGALRTEPAMVEGEFHEGSFMDGEGGEVFVLFFGVECGVGEVGCEDGQPPRGWFQCCCRVSCIYFILFCFVITGKRKEVRLCFGGLEGGCGQSHDAREQNAPPVAVHSDVPSLPFVSSTAIIIICHSRFYFQHPATPCACACPPSVLSNTIYLLNKIIQSPSLGWRQTRLIFIRVHPIHSLATHERDSSAGQMNDAGKKKIPRLGTSLTQTKGSKIAPLPLTPELTQAGGESQLEKGGALKFAGRNVIWVLRTSTKQISFFFLNCEGTGSTSVKVAHIGRTDKACAKEDTERQKLLPVNYRFGSVAPCTGFLYYCLPSFISQLQIHLRGHPLTPLYTLYLMHTASSSHQIMNEKPSACPEKMPKSAERVTIKMRMAFKNHLKPLLFSCYPNLDFLIMIWLENLQSHSIQKMGCSLKNRPTLFLSTSCIHQHATISGFIIHLCLQFPETHCSSRCIDPPPCHLAKHILSL</sequence>
<protein>
    <submittedName>
        <fullName evidence="1">Uncharacterized protein</fullName>
    </submittedName>
</protein>
<name>A0A0L6VJT1_9BASI</name>
<dbReference type="AlphaFoldDB" id="A0A0L6VJT1"/>
<evidence type="ECO:0000313" key="1">
    <source>
        <dbReference type="EMBL" id="KNZ60365.1"/>
    </source>
</evidence>
<proteinExistence type="predicted"/>
<keyword evidence="2" id="KW-1185">Reference proteome</keyword>
<dbReference type="Proteomes" id="UP000037035">
    <property type="component" value="Unassembled WGS sequence"/>
</dbReference>
<organism evidence="1 2">
    <name type="scientific">Puccinia sorghi</name>
    <dbReference type="NCBI Taxonomy" id="27349"/>
    <lineage>
        <taxon>Eukaryota</taxon>
        <taxon>Fungi</taxon>
        <taxon>Dikarya</taxon>
        <taxon>Basidiomycota</taxon>
        <taxon>Pucciniomycotina</taxon>
        <taxon>Pucciniomycetes</taxon>
        <taxon>Pucciniales</taxon>
        <taxon>Pucciniaceae</taxon>
        <taxon>Puccinia</taxon>
    </lineage>
</organism>
<dbReference type="EMBL" id="LAVV01006274">
    <property type="protein sequence ID" value="KNZ60365.1"/>
    <property type="molecule type" value="Genomic_DNA"/>
</dbReference>
<reference evidence="1 2" key="1">
    <citation type="submission" date="2015-08" db="EMBL/GenBank/DDBJ databases">
        <title>Next Generation Sequencing and Analysis of the Genome of Puccinia sorghi L Schw, the Causal Agent of Maize Common Rust.</title>
        <authorList>
            <person name="Rochi L."/>
            <person name="Burguener G."/>
            <person name="Darino M."/>
            <person name="Turjanski A."/>
            <person name="Kreff E."/>
            <person name="Dieguez M.J."/>
            <person name="Sacco F."/>
        </authorList>
    </citation>
    <scope>NUCLEOTIDE SEQUENCE [LARGE SCALE GENOMIC DNA]</scope>
    <source>
        <strain evidence="1 2">RO10H11247</strain>
    </source>
</reference>
<accession>A0A0L6VJT1</accession>
<dbReference type="VEuPathDB" id="FungiDB:VP01_1564g2"/>
<gene>
    <name evidence="1" type="ORF">VP01_1564g2</name>
</gene>